<dbReference type="Proteomes" id="UP000245820">
    <property type="component" value="Chromosome"/>
</dbReference>
<dbReference type="OrthoDB" id="7560678at2"/>
<name>A0A2S2DP64_9BURK</name>
<gene>
    <name evidence="5" type="ORF">DIR46_23925</name>
</gene>
<dbReference type="Pfam" id="PF13439">
    <property type="entry name" value="Glyco_transf_4"/>
    <property type="match status" value="1"/>
</dbReference>
<evidence type="ECO:0000259" key="4">
    <source>
        <dbReference type="Pfam" id="PF13439"/>
    </source>
</evidence>
<dbReference type="Pfam" id="PF00534">
    <property type="entry name" value="Glycos_transf_1"/>
    <property type="match status" value="1"/>
</dbReference>
<reference evidence="5 6" key="1">
    <citation type="submission" date="2018-05" db="EMBL/GenBank/DDBJ databases">
        <title>Complete genome sequence of Massilia oculi sp. nov. CCUG 43427T (=DSM 26321T), the type strain of M. oculi, and comparison with genome sequences of other Massilia strains.</title>
        <authorList>
            <person name="Zhu B."/>
        </authorList>
    </citation>
    <scope>NUCLEOTIDE SEQUENCE [LARGE SCALE GENOMIC DNA]</scope>
    <source>
        <strain evidence="5 6">CCUG 43427</strain>
    </source>
</reference>
<dbReference type="Gene3D" id="3.40.50.2000">
    <property type="entry name" value="Glycogen Phosphorylase B"/>
    <property type="match status" value="2"/>
</dbReference>
<keyword evidence="1" id="KW-0328">Glycosyltransferase</keyword>
<evidence type="ECO:0000313" key="6">
    <source>
        <dbReference type="Proteomes" id="UP000245820"/>
    </source>
</evidence>
<dbReference type="EMBL" id="CP029343">
    <property type="protein sequence ID" value="AWL07172.1"/>
    <property type="molecule type" value="Genomic_DNA"/>
</dbReference>
<accession>A0A2S2DP64</accession>
<dbReference type="GO" id="GO:0016757">
    <property type="term" value="F:glycosyltransferase activity"/>
    <property type="evidence" value="ECO:0007669"/>
    <property type="project" value="UniProtKB-KW"/>
</dbReference>
<dbReference type="InterPro" id="IPR028098">
    <property type="entry name" value="Glyco_trans_4-like_N"/>
</dbReference>
<evidence type="ECO:0000259" key="3">
    <source>
        <dbReference type="Pfam" id="PF00534"/>
    </source>
</evidence>
<feature type="domain" description="Glycosyltransferase subfamily 4-like N-terminal" evidence="4">
    <location>
        <begin position="30"/>
        <end position="170"/>
    </location>
</feature>
<dbReference type="PANTHER" id="PTHR12526:SF510">
    <property type="entry name" value="D-INOSITOL 3-PHOSPHATE GLYCOSYLTRANSFERASE"/>
    <property type="match status" value="1"/>
</dbReference>
<dbReference type="SUPFAM" id="SSF53756">
    <property type="entry name" value="UDP-Glycosyltransferase/glycogen phosphorylase"/>
    <property type="match status" value="1"/>
</dbReference>
<feature type="domain" description="Glycosyl transferase family 1" evidence="3">
    <location>
        <begin position="191"/>
        <end position="346"/>
    </location>
</feature>
<keyword evidence="2 5" id="KW-0808">Transferase</keyword>
<dbReference type="CDD" id="cd03801">
    <property type="entry name" value="GT4_PimA-like"/>
    <property type="match status" value="1"/>
</dbReference>
<evidence type="ECO:0000256" key="1">
    <source>
        <dbReference type="ARBA" id="ARBA00022676"/>
    </source>
</evidence>
<evidence type="ECO:0000313" key="5">
    <source>
        <dbReference type="EMBL" id="AWL07172.1"/>
    </source>
</evidence>
<dbReference type="KEGG" id="mtim:DIR46_23925"/>
<dbReference type="AlphaFoldDB" id="A0A2S2DP64"/>
<proteinExistence type="predicted"/>
<dbReference type="InterPro" id="IPR001296">
    <property type="entry name" value="Glyco_trans_1"/>
</dbReference>
<keyword evidence="6" id="KW-1185">Reference proteome</keyword>
<organism evidence="5 6">
    <name type="scientific">Massilia oculi</name>
    <dbReference type="NCBI Taxonomy" id="945844"/>
    <lineage>
        <taxon>Bacteria</taxon>
        <taxon>Pseudomonadati</taxon>
        <taxon>Pseudomonadota</taxon>
        <taxon>Betaproteobacteria</taxon>
        <taxon>Burkholderiales</taxon>
        <taxon>Oxalobacteraceae</taxon>
        <taxon>Telluria group</taxon>
        <taxon>Massilia</taxon>
    </lineage>
</organism>
<sequence>MPGATAMNREKKIVMLGTHVDGCGGIASVIAVYRAAGLLARRDIVYLPTHRTGPGRAKVHLFALALLATLRLLARGEVALLHIHVAINASFWRKYVFFLLGHFCRVPVALHLHAGRYPDYYRNGCGPLARLLMRFAFDRARAVVVVSGELQAWVRTVSSQDRVVVLHNPVLLPQRAHGGAHGARTAPARAPATLLFLGHLEAGKGCHDLLRAMRAIVAAVPQARLLLCGDGQRDEARALIAALGLQANVDLPGWVNAGERAALLDAATVFVLPSHAEGLPMSLLEAMAHGVPVVATAVGGIPEAVRDGVEGVLVAPGDTTALADAVLGLLADPAACLRLGAAGRERVRTEFSSTRMIATLEDLYEKLAAREARRPGRRERFDEKIG</sequence>
<dbReference type="PANTHER" id="PTHR12526">
    <property type="entry name" value="GLYCOSYLTRANSFERASE"/>
    <property type="match status" value="1"/>
</dbReference>
<protein>
    <submittedName>
        <fullName evidence="5">Glycosyltransferase family 1 protein</fullName>
    </submittedName>
</protein>
<evidence type="ECO:0000256" key="2">
    <source>
        <dbReference type="ARBA" id="ARBA00022679"/>
    </source>
</evidence>